<dbReference type="Pfam" id="PF09995">
    <property type="entry name" value="MPAB_Lcp_cat"/>
    <property type="match status" value="1"/>
</dbReference>
<reference evidence="3 4" key="1">
    <citation type="submission" date="2020-07" db="EMBL/GenBank/DDBJ databases">
        <title>Sequencing the genomes of 1000 actinobacteria strains.</title>
        <authorList>
            <person name="Klenk H.-P."/>
        </authorList>
    </citation>
    <scope>NUCLEOTIDE SEQUENCE [LARGE SCALE GENOMIC DNA]</scope>
    <source>
        <strain evidence="3 4">DSM 100723</strain>
    </source>
</reference>
<accession>A0A7W3P5I3</accession>
<dbReference type="GO" id="GO:0016491">
    <property type="term" value="F:oxidoreductase activity"/>
    <property type="evidence" value="ECO:0007669"/>
    <property type="project" value="InterPro"/>
</dbReference>
<dbReference type="PANTHER" id="PTHR36151:SF3">
    <property type="entry name" value="ER-BOUND OXYGENASE MPAB_MPAB'_RUBBER OXYGENASE CATALYTIC DOMAIN-CONTAINING PROTEIN"/>
    <property type="match status" value="1"/>
</dbReference>
<feature type="domain" description="ER-bound oxygenase mpaB/mpaB'/Rubber oxygenase catalytic" evidence="2">
    <location>
        <begin position="56"/>
        <end position="285"/>
    </location>
</feature>
<organism evidence="3 4">
    <name type="scientific">Microlunatus kandeliicorticis</name>
    <dbReference type="NCBI Taxonomy" id="1759536"/>
    <lineage>
        <taxon>Bacteria</taxon>
        <taxon>Bacillati</taxon>
        <taxon>Actinomycetota</taxon>
        <taxon>Actinomycetes</taxon>
        <taxon>Propionibacteriales</taxon>
        <taxon>Propionibacteriaceae</taxon>
        <taxon>Microlunatus</taxon>
    </lineage>
</organism>
<keyword evidence="4" id="KW-1185">Reference proteome</keyword>
<sequence length="324" mass="35003">MAGLRLVDAGSLVHRVRSGLAASVHRRIAGDDFDAAHERIWNTPGPRRFTPDHAIWRVHTDTAMFVGGIRALLLQSLHPVAMQAVSDHSGFRGDPWGRLHRTSHYLATTTYGTDHDASRAIARVRGIHRRVHGTMPDGTPYRADDPRLLIWVHIAEVDSFLATHQRYGATPLTDAGVDDYLADTAQVAADLGVPEPPTDRRMLDRQLASFRPELRCTEPAREARDLLLRNPPLPAAARAGYRLLAAGAIATLPAWARAELSLPTLPVTDRVLAAPATRLALGALRWALAATTDDGDDRLATGDATGDGTADRADGAADQPGRVA</sequence>
<comment type="caution">
    <text evidence="3">The sequence shown here is derived from an EMBL/GenBank/DDBJ whole genome shotgun (WGS) entry which is preliminary data.</text>
</comment>
<dbReference type="EMBL" id="JACGWT010000002">
    <property type="protein sequence ID" value="MBA8794011.1"/>
    <property type="molecule type" value="Genomic_DNA"/>
</dbReference>
<gene>
    <name evidence="3" type="ORF">FHX74_001616</name>
</gene>
<dbReference type="AlphaFoldDB" id="A0A7W3P5I3"/>
<evidence type="ECO:0000313" key="4">
    <source>
        <dbReference type="Proteomes" id="UP000523079"/>
    </source>
</evidence>
<protein>
    <submittedName>
        <fullName evidence="3">Uncharacterized protein (DUF2236 family)</fullName>
    </submittedName>
</protein>
<evidence type="ECO:0000259" key="2">
    <source>
        <dbReference type="Pfam" id="PF09995"/>
    </source>
</evidence>
<dbReference type="Proteomes" id="UP000523079">
    <property type="component" value="Unassembled WGS sequence"/>
</dbReference>
<dbReference type="PANTHER" id="PTHR36151">
    <property type="entry name" value="BLR2777 PROTEIN"/>
    <property type="match status" value="1"/>
</dbReference>
<name>A0A7W3P5I3_9ACTN</name>
<evidence type="ECO:0000313" key="3">
    <source>
        <dbReference type="EMBL" id="MBA8794011.1"/>
    </source>
</evidence>
<evidence type="ECO:0000256" key="1">
    <source>
        <dbReference type="SAM" id="MobiDB-lite"/>
    </source>
</evidence>
<feature type="region of interest" description="Disordered" evidence="1">
    <location>
        <begin position="295"/>
        <end position="324"/>
    </location>
</feature>
<dbReference type="InterPro" id="IPR018713">
    <property type="entry name" value="MPAB/Lcp_cat_dom"/>
</dbReference>
<dbReference type="RefSeq" id="WP_182559539.1">
    <property type="nucleotide sequence ID" value="NZ_JACGWT010000002.1"/>
</dbReference>
<proteinExistence type="predicted"/>